<dbReference type="SUPFAM" id="SSF54909">
    <property type="entry name" value="Dimeric alpha+beta barrel"/>
    <property type="match status" value="1"/>
</dbReference>
<dbReference type="Proteomes" id="UP000595823">
    <property type="component" value="Chromosome"/>
</dbReference>
<protein>
    <submittedName>
        <fullName evidence="2">Heme oxygenase</fullName>
    </submittedName>
</protein>
<evidence type="ECO:0000313" key="2">
    <source>
        <dbReference type="EMBL" id="QQK75558.1"/>
    </source>
</evidence>
<reference evidence="2 3" key="1">
    <citation type="submission" date="2020-06" db="EMBL/GenBank/DDBJ databases">
        <title>Genomic analysis of Salicibibacter sp. NKC5-3.</title>
        <authorList>
            <person name="Oh Y.J."/>
        </authorList>
    </citation>
    <scope>NUCLEOTIDE SEQUENCE [LARGE SCALE GENOMIC DNA]</scope>
    <source>
        <strain evidence="2 3">NKC5-3</strain>
    </source>
</reference>
<dbReference type="PANTHER" id="PTHR34474">
    <property type="entry name" value="SIGNAL TRANSDUCTION PROTEIN TRAP"/>
    <property type="match status" value="1"/>
</dbReference>
<accession>A0A7T7CB65</accession>
<feature type="domain" description="ABM" evidence="1">
    <location>
        <begin position="2"/>
        <end position="93"/>
    </location>
</feature>
<dbReference type="PANTHER" id="PTHR34474:SF4">
    <property type="entry name" value="HEME OXYGENASE (STAPHYLOBILIN-PRODUCING) 1"/>
    <property type="match status" value="1"/>
</dbReference>
<organism evidence="2 3">
    <name type="scientific">Salicibibacter cibarius</name>
    <dbReference type="NCBI Taxonomy" id="2743000"/>
    <lineage>
        <taxon>Bacteria</taxon>
        <taxon>Bacillati</taxon>
        <taxon>Bacillota</taxon>
        <taxon>Bacilli</taxon>
        <taxon>Bacillales</taxon>
        <taxon>Bacillaceae</taxon>
        <taxon>Salicibibacter</taxon>
    </lineage>
</organism>
<dbReference type="NCBIfam" id="NF009839">
    <property type="entry name" value="PRK13314.1"/>
    <property type="match status" value="1"/>
</dbReference>
<dbReference type="Gene3D" id="3.30.70.100">
    <property type="match status" value="1"/>
</dbReference>
<gene>
    <name evidence="2" type="ORF">HUG15_08160</name>
</gene>
<evidence type="ECO:0000313" key="3">
    <source>
        <dbReference type="Proteomes" id="UP000595823"/>
    </source>
</evidence>
<dbReference type="PROSITE" id="PS51725">
    <property type="entry name" value="ABM"/>
    <property type="match status" value="1"/>
</dbReference>
<dbReference type="InterPro" id="IPR011008">
    <property type="entry name" value="Dimeric_a/b-barrel"/>
</dbReference>
<dbReference type="InterPro" id="IPR050404">
    <property type="entry name" value="Heme-degrading_MO"/>
</dbReference>
<dbReference type="InterPro" id="IPR007138">
    <property type="entry name" value="ABM_dom"/>
</dbReference>
<keyword evidence="3" id="KW-1185">Reference proteome</keyword>
<proteinExistence type="predicted"/>
<dbReference type="RefSeq" id="WP_200128195.1">
    <property type="nucleotide sequence ID" value="NZ_CP054705.1"/>
</dbReference>
<dbReference type="Pfam" id="PF03992">
    <property type="entry name" value="ABM"/>
    <property type="match status" value="1"/>
</dbReference>
<sequence length="107" mass="12640">MIIVQNQTFVTKGYGERLVERFRKTGKVEYAEGFIGLEVLTNIRSQDHDEIVISTRWDNIEAFHRWTESQAFKDAHAREGGRPDYIIENKVLFYRVDVVRESIELTY</sequence>
<dbReference type="AlphaFoldDB" id="A0A7T7CB65"/>
<dbReference type="KEGG" id="scia:HUG15_08160"/>
<dbReference type="EMBL" id="CP054705">
    <property type="protein sequence ID" value="QQK75558.1"/>
    <property type="molecule type" value="Genomic_DNA"/>
</dbReference>
<name>A0A7T7CB65_9BACI</name>
<evidence type="ECO:0000259" key="1">
    <source>
        <dbReference type="PROSITE" id="PS51725"/>
    </source>
</evidence>